<protein>
    <submittedName>
        <fullName evidence="1">Uncharacterized protein</fullName>
    </submittedName>
</protein>
<evidence type="ECO:0000313" key="2">
    <source>
        <dbReference type="Proteomes" id="UP000011135"/>
    </source>
</evidence>
<organism evidence="1 2">
    <name type="scientific">Fulvivirga imtechensis AK7</name>
    <dbReference type="NCBI Taxonomy" id="1237149"/>
    <lineage>
        <taxon>Bacteria</taxon>
        <taxon>Pseudomonadati</taxon>
        <taxon>Bacteroidota</taxon>
        <taxon>Cytophagia</taxon>
        <taxon>Cytophagales</taxon>
        <taxon>Fulvivirgaceae</taxon>
        <taxon>Fulvivirga</taxon>
    </lineage>
</organism>
<name>L8JMG8_9BACT</name>
<dbReference type="OrthoDB" id="977247at2"/>
<dbReference type="eggNOG" id="ENOG5032BUM">
    <property type="taxonomic scope" value="Bacteria"/>
</dbReference>
<dbReference type="Proteomes" id="UP000011135">
    <property type="component" value="Unassembled WGS sequence"/>
</dbReference>
<keyword evidence="2" id="KW-1185">Reference proteome</keyword>
<gene>
    <name evidence="1" type="ORF">C900_03796</name>
</gene>
<dbReference type="EMBL" id="AMZN01000055">
    <property type="protein sequence ID" value="ELR70111.1"/>
    <property type="molecule type" value="Genomic_DNA"/>
</dbReference>
<dbReference type="AlphaFoldDB" id="L8JMG8"/>
<evidence type="ECO:0000313" key="1">
    <source>
        <dbReference type="EMBL" id="ELR70111.1"/>
    </source>
</evidence>
<reference evidence="1 2" key="1">
    <citation type="submission" date="2012-12" db="EMBL/GenBank/DDBJ databases">
        <title>Genome assembly of Fulvivirga imtechensis AK7.</title>
        <authorList>
            <person name="Nupur N."/>
            <person name="Khatri I."/>
            <person name="Kumar R."/>
            <person name="Subramanian S."/>
            <person name="Pinnaka A."/>
        </authorList>
    </citation>
    <scope>NUCLEOTIDE SEQUENCE [LARGE SCALE GENOMIC DNA]</scope>
    <source>
        <strain evidence="1 2">AK7</strain>
    </source>
</reference>
<dbReference type="STRING" id="1237149.C900_03796"/>
<sequence length="297" mass="32238">MKSISTILTLSLIFLTGIAFGQGYTFKVLANKGTNKIKAGADWEPLKTGASLQDNDELVISENAYLGLVHASGKTLELKAAGNHKVSDLAAKVNTGGSSVASKYADFVLSKMSAEGKKNRLSATGAVHRGSNDAIHVFMPSSVGVFSDKAIIRWDSVDGENVYVVTLKNMFDDVLVSIETNEPNIELDLTNEKLSKENVVLLSVTSKGDEEVKSGTYAIKRLPEADATKVKETLNALMSDVDQATALNKYILAGFYEENNLLIDALTSYEEAIKLAPEVDSYREAYVEFLLRNRLGE</sequence>
<comment type="caution">
    <text evidence="1">The sequence shown here is derived from an EMBL/GenBank/DDBJ whole genome shotgun (WGS) entry which is preliminary data.</text>
</comment>
<accession>L8JMG8</accession>
<dbReference type="RefSeq" id="WP_009581202.1">
    <property type="nucleotide sequence ID" value="NZ_AMZN01000055.1"/>
</dbReference>
<proteinExistence type="predicted"/>